<dbReference type="EMBL" id="BBZA01000029">
    <property type="protein sequence ID" value="GAP62069.1"/>
    <property type="molecule type" value="Genomic_DNA"/>
</dbReference>
<dbReference type="STRING" id="872965.SE16_09885"/>
<evidence type="ECO:0000256" key="1">
    <source>
        <dbReference type="SAM" id="Phobius"/>
    </source>
</evidence>
<organism evidence="2 4">
    <name type="scientific">Ardenticatena maritima</name>
    <dbReference type="NCBI Taxonomy" id="872965"/>
    <lineage>
        <taxon>Bacteria</taxon>
        <taxon>Bacillati</taxon>
        <taxon>Chloroflexota</taxon>
        <taxon>Ardenticatenia</taxon>
        <taxon>Ardenticatenales</taxon>
        <taxon>Ardenticatenaceae</taxon>
        <taxon>Ardenticatena</taxon>
    </lineage>
</organism>
<keyword evidence="1" id="KW-1133">Transmembrane helix</keyword>
<accession>A0A0M8K7I4</accession>
<evidence type="ECO:0008006" key="6">
    <source>
        <dbReference type="Google" id="ProtNLM"/>
    </source>
</evidence>
<feature type="transmembrane region" description="Helical" evidence="1">
    <location>
        <begin position="14"/>
        <end position="33"/>
    </location>
</feature>
<dbReference type="InParanoid" id="A0A0M8K7I4"/>
<keyword evidence="1" id="KW-0812">Transmembrane</keyword>
<feature type="transmembrane region" description="Helical" evidence="1">
    <location>
        <begin position="216"/>
        <end position="235"/>
    </location>
</feature>
<reference evidence="4" key="3">
    <citation type="submission" date="2015-08" db="EMBL/GenBank/DDBJ databases">
        <title>Draft Genome Sequence of a Heterotrophic Facultative Anaerobic Bacterium Ardenticatena maritima Strain 110S.</title>
        <authorList>
            <person name="Kawaichi S."/>
            <person name="Yoshida T."/>
            <person name="Sako Y."/>
            <person name="Nakamura R."/>
        </authorList>
    </citation>
    <scope>NUCLEOTIDE SEQUENCE [LARGE SCALE GENOMIC DNA]</scope>
    <source>
        <strain evidence="4">110S</strain>
    </source>
</reference>
<protein>
    <recommendedName>
        <fullName evidence="6">DUF2085 domain-containing protein</fullName>
    </recommendedName>
</protein>
<proteinExistence type="predicted"/>
<reference evidence="2 4" key="1">
    <citation type="journal article" date="2015" name="Genome Announc.">
        <title>Draft Genome Sequence of a Heterotrophic Facultative Anaerobic Thermophilic Bacterium, Ardenticatena maritima Strain 110ST.</title>
        <authorList>
            <person name="Kawaichi S."/>
            <person name="Yoshida T."/>
            <person name="Sako Y."/>
            <person name="Nakamura R."/>
        </authorList>
    </citation>
    <scope>NUCLEOTIDE SEQUENCE [LARGE SCALE GENOMIC DNA]</scope>
    <source>
        <strain evidence="2 4">110S</strain>
    </source>
</reference>
<dbReference type="Proteomes" id="UP000050502">
    <property type="component" value="Unassembled WGS sequence"/>
</dbReference>
<dbReference type="InterPro" id="IPR019206">
    <property type="entry name" value="DUF2085_TM"/>
</dbReference>
<dbReference type="RefSeq" id="WP_054491993.1">
    <property type="nucleotide sequence ID" value="NZ_BBZA01000029.1"/>
</dbReference>
<evidence type="ECO:0000313" key="3">
    <source>
        <dbReference type="EMBL" id="KPL87847.1"/>
    </source>
</evidence>
<sequence>MQQKPVDTPSSRRFAHLVLMLQTGVYWIARHWLLLFNGFWALFLGGIFLTPLLMVAGFERTANVLYTLYGSTCHQLPDRSYFFGGEMRAFFSTYDLATLIAHGANATNELTLRAFRGDAVLGYKTAVGFRCIAEYSGVLGMGLLYALVRHWKRLPRLPWWGLVLMSLPMAIDGTSHLINDITGWGFRDTNTWAMALTGNMFPPEFYTGTQLWSLNWWLRTLTGLLFGAGVVWFAYPLLNEGMCEIADEAKTALAQTRQRLQANV</sequence>
<evidence type="ECO:0000313" key="4">
    <source>
        <dbReference type="Proteomes" id="UP000037784"/>
    </source>
</evidence>
<gene>
    <name evidence="2" type="ORF">ARMA_0492</name>
    <name evidence="3" type="ORF">SE16_09885</name>
</gene>
<dbReference type="AlphaFoldDB" id="A0A0M8K7I4"/>
<evidence type="ECO:0000313" key="5">
    <source>
        <dbReference type="Proteomes" id="UP000050502"/>
    </source>
</evidence>
<dbReference type="Proteomes" id="UP000037784">
    <property type="component" value="Unassembled WGS sequence"/>
</dbReference>
<keyword evidence="4" id="KW-1185">Reference proteome</keyword>
<comment type="caution">
    <text evidence="2">The sequence shown here is derived from an EMBL/GenBank/DDBJ whole genome shotgun (WGS) entry which is preliminary data.</text>
</comment>
<dbReference type="Pfam" id="PF09858">
    <property type="entry name" value="DUF2085"/>
    <property type="match status" value="1"/>
</dbReference>
<name>A0A0M8K7I4_9CHLR</name>
<reference evidence="3 5" key="2">
    <citation type="submission" date="2015-07" db="EMBL/GenBank/DDBJ databases">
        <title>Whole genome sequence of Ardenticatena maritima DSM 23922.</title>
        <authorList>
            <person name="Hemp J."/>
            <person name="Ward L.M."/>
            <person name="Pace L.A."/>
            <person name="Fischer W.W."/>
        </authorList>
    </citation>
    <scope>NUCLEOTIDE SEQUENCE [LARGE SCALE GENOMIC DNA]</scope>
    <source>
        <strain evidence="3 5">110S</strain>
    </source>
</reference>
<keyword evidence="1" id="KW-0472">Membrane</keyword>
<evidence type="ECO:0000313" key="2">
    <source>
        <dbReference type="EMBL" id="GAP62069.1"/>
    </source>
</evidence>
<dbReference type="EMBL" id="LGKN01000005">
    <property type="protein sequence ID" value="KPL87847.1"/>
    <property type="molecule type" value="Genomic_DNA"/>
</dbReference>
<feature type="transmembrane region" description="Helical" evidence="1">
    <location>
        <begin position="39"/>
        <end position="58"/>
    </location>
</feature>
<dbReference type="OrthoDB" id="152099at2"/>